<evidence type="ECO:0000313" key="2">
    <source>
        <dbReference type="EMBL" id="KAG2578754.1"/>
    </source>
</evidence>
<evidence type="ECO:0000313" key="3">
    <source>
        <dbReference type="Proteomes" id="UP000823388"/>
    </source>
</evidence>
<proteinExistence type="predicted"/>
<keyword evidence="3" id="KW-1185">Reference proteome</keyword>
<feature type="region of interest" description="Disordered" evidence="1">
    <location>
        <begin position="26"/>
        <end position="63"/>
    </location>
</feature>
<reference evidence="2" key="1">
    <citation type="submission" date="2020-05" db="EMBL/GenBank/DDBJ databases">
        <title>WGS assembly of Panicum virgatum.</title>
        <authorList>
            <person name="Lovell J.T."/>
            <person name="Jenkins J."/>
            <person name="Shu S."/>
            <person name="Juenger T.E."/>
            <person name="Schmutz J."/>
        </authorList>
    </citation>
    <scope>NUCLEOTIDE SEQUENCE</scope>
    <source>
        <strain evidence="2">AP13</strain>
    </source>
</reference>
<dbReference type="EMBL" id="CM029048">
    <property type="protein sequence ID" value="KAG2578754.1"/>
    <property type="molecule type" value="Genomic_DNA"/>
</dbReference>
<evidence type="ECO:0000256" key="1">
    <source>
        <dbReference type="SAM" id="MobiDB-lite"/>
    </source>
</evidence>
<comment type="caution">
    <text evidence="2">The sequence shown here is derived from an EMBL/GenBank/DDBJ whole genome shotgun (WGS) entry which is preliminary data.</text>
</comment>
<sequence length="133" mass="14816">MSSNRLAYLCQSVKACPWGSDQVAASSSGSSSLGVACMGSLPRSRPDRIKSNPGSRHVPDLARSGHWASPSVFALQSPMMQPRNNRTKTEIGKKNRFLFGCRNHKTEITKENKIGSYSRLTELHRYCILQEYI</sequence>
<name>A0A8T0QZU9_PANVG</name>
<organism evidence="2 3">
    <name type="scientific">Panicum virgatum</name>
    <name type="common">Blackwell switchgrass</name>
    <dbReference type="NCBI Taxonomy" id="38727"/>
    <lineage>
        <taxon>Eukaryota</taxon>
        <taxon>Viridiplantae</taxon>
        <taxon>Streptophyta</taxon>
        <taxon>Embryophyta</taxon>
        <taxon>Tracheophyta</taxon>
        <taxon>Spermatophyta</taxon>
        <taxon>Magnoliopsida</taxon>
        <taxon>Liliopsida</taxon>
        <taxon>Poales</taxon>
        <taxon>Poaceae</taxon>
        <taxon>PACMAD clade</taxon>
        <taxon>Panicoideae</taxon>
        <taxon>Panicodae</taxon>
        <taxon>Paniceae</taxon>
        <taxon>Panicinae</taxon>
        <taxon>Panicum</taxon>
        <taxon>Panicum sect. Hiantes</taxon>
    </lineage>
</organism>
<dbReference type="Proteomes" id="UP000823388">
    <property type="component" value="Chromosome 6N"/>
</dbReference>
<protein>
    <submittedName>
        <fullName evidence="2">Uncharacterized protein</fullName>
    </submittedName>
</protein>
<dbReference type="AlphaFoldDB" id="A0A8T0QZU9"/>
<accession>A0A8T0QZU9</accession>
<gene>
    <name evidence="2" type="ORF">PVAP13_6NG114406</name>
</gene>